<name>A0A8B6FH14_MYTGA</name>
<dbReference type="Proteomes" id="UP000596742">
    <property type="component" value="Unassembled WGS sequence"/>
</dbReference>
<comment type="caution">
    <text evidence="1">The sequence shown here is derived from an EMBL/GenBank/DDBJ whole genome shotgun (WGS) entry which is preliminary data.</text>
</comment>
<organism evidence="1 2">
    <name type="scientific">Mytilus galloprovincialis</name>
    <name type="common">Mediterranean mussel</name>
    <dbReference type="NCBI Taxonomy" id="29158"/>
    <lineage>
        <taxon>Eukaryota</taxon>
        <taxon>Metazoa</taxon>
        <taxon>Spiralia</taxon>
        <taxon>Lophotrochozoa</taxon>
        <taxon>Mollusca</taxon>
        <taxon>Bivalvia</taxon>
        <taxon>Autobranchia</taxon>
        <taxon>Pteriomorphia</taxon>
        <taxon>Mytilida</taxon>
        <taxon>Mytiloidea</taxon>
        <taxon>Mytilidae</taxon>
        <taxon>Mytilinae</taxon>
        <taxon>Mytilus</taxon>
    </lineage>
</organism>
<gene>
    <name evidence="1" type="ORF">MGAL_10B094623</name>
</gene>
<dbReference type="EMBL" id="UYJE01006791">
    <property type="protein sequence ID" value="VDI49093.1"/>
    <property type="molecule type" value="Genomic_DNA"/>
</dbReference>
<feature type="non-terminal residue" evidence="1">
    <location>
        <position position="161"/>
    </location>
</feature>
<protein>
    <submittedName>
        <fullName evidence="1">Uncharacterized protein</fullName>
    </submittedName>
</protein>
<dbReference type="AlphaFoldDB" id="A0A8B6FH14"/>
<keyword evidence="2" id="KW-1185">Reference proteome</keyword>
<evidence type="ECO:0000313" key="2">
    <source>
        <dbReference type="Proteomes" id="UP000596742"/>
    </source>
</evidence>
<proteinExistence type="predicted"/>
<accession>A0A8B6FH14</accession>
<sequence length="161" mass="18775">MAANNNMICFVDTLRCKNLFEIQQVKTTCLLSCSCMNEYQTTNEDVVTHSECIFCNNIGVLCMIAHNNNMMTYEKIRKKLLESRLKMHNHSYIYHDWMHKLANMAVFTCQKLLLSTTYLKIKSFWILRAFFLHAKGELKSLSESQDIDVFVKENKNGVTIT</sequence>
<reference evidence="1" key="1">
    <citation type="submission" date="2018-11" db="EMBL/GenBank/DDBJ databases">
        <authorList>
            <person name="Alioto T."/>
            <person name="Alioto T."/>
        </authorList>
    </citation>
    <scope>NUCLEOTIDE SEQUENCE</scope>
</reference>
<evidence type="ECO:0000313" key="1">
    <source>
        <dbReference type="EMBL" id="VDI49093.1"/>
    </source>
</evidence>